<feature type="chain" id="PRO_5025695441" evidence="5">
    <location>
        <begin position="21"/>
        <end position="432"/>
    </location>
</feature>
<dbReference type="GO" id="GO:0004065">
    <property type="term" value="F:arylsulfatase activity"/>
    <property type="evidence" value="ECO:0007669"/>
    <property type="project" value="TreeGrafter"/>
</dbReference>
<reference evidence="7 8" key="1">
    <citation type="submission" date="2020-01" db="EMBL/GenBank/DDBJ databases">
        <authorList>
            <person name="Kim M.K."/>
        </authorList>
    </citation>
    <scope>NUCLEOTIDE SEQUENCE [LARGE SCALE GENOMIC DNA]</scope>
    <source>
        <strain evidence="7 8">172606-1</strain>
    </source>
</reference>
<dbReference type="GO" id="GO:0016740">
    <property type="term" value="F:transferase activity"/>
    <property type="evidence" value="ECO:0007669"/>
    <property type="project" value="UniProtKB-KW"/>
</dbReference>
<keyword evidence="4" id="KW-0106">Calcium</keyword>
<protein>
    <submittedName>
        <fullName evidence="7">Sulfatase-like hydrolase/transferase</fullName>
    </submittedName>
</protein>
<dbReference type="PANTHER" id="PTHR42693:SF33">
    <property type="entry name" value="ARYLSULFATASE"/>
    <property type="match status" value="1"/>
</dbReference>
<gene>
    <name evidence="7" type="ORF">GXP67_08430</name>
</gene>
<dbReference type="AlphaFoldDB" id="A0A6C0GFW7"/>
<dbReference type="SUPFAM" id="SSF53649">
    <property type="entry name" value="Alkaline phosphatase-like"/>
    <property type="match status" value="1"/>
</dbReference>
<dbReference type="GO" id="GO:0046872">
    <property type="term" value="F:metal ion binding"/>
    <property type="evidence" value="ECO:0007669"/>
    <property type="project" value="UniProtKB-KW"/>
</dbReference>
<keyword evidence="2" id="KW-0479">Metal-binding</keyword>
<evidence type="ECO:0000256" key="1">
    <source>
        <dbReference type="ARBA" id="ARBA00008779"/>
    </source>
</evidence>
<organism evidence="7 8">
    <name type="scientific">Rhodocytophaga rosea</name>
    <dbReference type="NCBI Taxonomy" id="2704465"/>
    <lineage>
        <taxon>Bacteria</taxon>
        <taxon>Pseudomonadati</taxon>
        <taxon>Bacteroidota</taxon>
        <taxon>Cytophagia</taxon>
        <taxon>Cytophagales</taxon>
        <taxon>Rhodocytophagaceae</taxon>
        <taxon>Rhodocytophaga</taxon>
    </lineage>
</organism>
<evidence type="ECO:0000313" key="7">
    <source>
        <dbReference type="EMBL" id="QHT66683.1"/>
    </source>
</evidence>
<keyword evidence="7" id="KW-0808">Transferase</keyword>
<keyword evidence="3 7" id="KW-0378">Hydrolase</keyword>
<evidence type="ECO:0000313" key="8">
    <source>
        <dbReference type="Proteomes" id="UP000480178"/>
    </source>
</evidence>
<dbReference type="Gene3D" id="3.40.720.10">
    <property type="entry name" value="Alkaline Phosphatase, subunit A"/>
    <property type="match status" value="1"/>
</dbReference>
<proteinExistence type="inferred from homology"/>
<dbReference type="PANTHER" id="PTHR42693">
    <property type="entry name" value="ARYLSULFATASE FAMILY MEMBER"/>
    <property type="match status" value="1"/>
</dbReference>
<dbReference type="RefSeq" id="WP_162442736.1">
    <property type="nucleotide sequence ID" value="NZ_CP048222.1"/>
</dbReference>
<dbReference type="Pfam" id="PF00884">
    <property type="entry name" value="Sulfatase"/>
    <property type="match status" value="1"/>
</dbReference>
<dbReference type="InterPro" id="IPR050738">
    <property type="entry name" value="Sulfatase"/>
</dbReference>
<dbReference type="InterPro" id="IPR024607">
    <property type="entry name" value="Sulfatase_CS"/>
</dbReference>
<dbReference type="KEGG" id="rhoz:GXP67_08430"/>
<dbReference type="EMBL" id="CP048222">
    <property type="protein sequence ID" value="QHT66683.1"/>
    <property type="molecule type" value="Genomic_DNA"/>
</dbReference>
<feature type="domain" description="Sulfatase N-terminal" evidence="6">
    <location>
        <begin position="27"/>
        <end position="333"/>
    </location>
</feature>
<dbReference type="PROSITE" id="PS00523">
    <property type="entry name" value="SULFATASE_1"/>
    <property type="match status" value="1"/>
</dbReference>
<keyword evidence="5" id="KW-0732">Signal</keyword>
<evidence type="ECO:0000256" key="3">
    <source>
        <dbReference type="ARBA" id="ARBA00022801"/>
    </source>
</evidence>
<evidence type="ECO:0000256" key="4">
    <source>
        <dbReference type="ARBA" id="ARBA00022837"/>
    </source>
</evidence>
<dbReference type="Proteomes" id="UP000480178">
    <property type="component" value="Chromosome"/>
</dbReference>
<keyword evidence="8" id="KW-1185">Reference proteome</keyword>
<dbReference type="PROSITE" id="PS00149">
    <property type="entry name" value="SULFATASE_2"/>
    <property type="match status" value="1"/>
</dbReference>
<name>A0A6C0GFW7_9BACT</name>
<sequence>MSRFWYVIFFCCCFITVTQAQPLPSKPNIIYIVADDMGYGDLSSYGRNDYQTPNLDKFARQGIRFLQAYAAAPVCTPSRTGFITGRYPARTQVGLWEPLTGQGMDEQMGLTSEQATVSSMLKANGYQTVLIGKWHLGKQPQHHPNKHGFVEFYGVLEGAADYVSHQPGLYHNQDSILRKGYLTDLFTEQAVAFIAQKHPKPFFMSLQYTAPHWPWQGPSDVPYADSLDWRSGGSAQIYAQMIQRLDTGIGQIMASLHQNGLEENTLVIFTSDNGGEQFSQMGPFRGKKMELWEGGIRVPAIVRWPNALKGGEESKQVVISMDWTATILAAAGVTAHPNYPLDGMNLLPVCQGKVSLQSRQLAWRTFQRTKQKAFRSGDWKYLHDGKAEYLFNLALDPSEEYDVKNQQPQKLAQLKALYQQWDSQMLPPLALP</sequence>
<dbReference type="InterPro" id="IPR000917">
    <property type="entry name" value="Sulfatase_N"/>
</dbReference>
<feature type="signal peptide" evidence="5">
    <location>
        <begin position="1"/>
        <end position="20"/>
    </location>
</feature>
<dbReference type="Gene3D" id="3.30.1120.10">
    <property type="match status" value="1"/>
</dbReference>
<evidence type="ECO:0000259" key="6">
    <source>
        <dbReference type="Pfam" id="PF00884"/>
    </source>
</evidence>
<evidence type="ECO:0000256" key="2">
    <source>
        <dbReference type="ARBA" id="ARBA00022723"/>
    </source>
</evidence>
<evidence type="ECO:0000256" key="5">
    <source>
        <dbReference type="SAM" id="SignalP"/>
    </source>
</evidence>
<accession>A0A6C0GFW7</accession>
<dbReference type="InterPro" id="IPR017850">
    <property type="entry name" value="Alkaline_phosphatase_core_sf"/>
</dbReference>
<comment type="similarity">
    <text evidence="1">Belongs to the sulfatase family.</text>
</comment>